<gene>
    <name evidence="2" type="ORF">BV898_12610</name>
</gene>
<dbReference type="AlphaFoldDB" id="A0A1W0WDD9"/>
<dbReference type="SUPFAM" id="SSF52821">
    <property type="entry name" value="Rhodanese/Cell cycle control phosphatase"/>
    <property type="match status" value="1"/>
</dbReference>
<dbReference type="InterPro" id="IPR001763">
    <property type="entry name" value="Rhodanese-like_dom"/>
</dbReference>
<comment type="caution">
    <text evidence="2">The sequence shown here is derived from an EMBL/GenBank/DDBJ whole genome shotgun (WGS) entry which is preliminary data.</text>
</comment>
<protein>
    <recommendedName>
        <fullName evidence="1">Rhodanese domain-containing protein</fullName>
    </recommendedName>
</protein>
<dbReference type="Proteomes" id="UP000192578">
    <property type="component" value="Unassembled WGS sequence"/>
</dbReference>
<dbReference type="Pfam" id="PF00581">
    <property type="entry name" value="Rhodanese"/>
    <property type="match status" value="1"/>
</dbReference>
<sequence>MLRSALRFCTAAPGVVVRKSATSLLERHSAVVSGARNPGEFYPTTLMRPAAAFSTASPLFERIILGQGSDRLRNPEVEEKPEAPVPQVDYDYVKKLVSRDDCNVVDVREPHEVQADGRIPMTVNIPLDQVKEAFSLAPSQLNARYGLDLKSRTDEVVFHCRSGVRSEKACVMARNAGYKNVKNYKGSMLDWSAKTSINP</sequence>
<dbReference type="InterPro" id="IPR036873">
    <property type="entry name" value="Rhodanese-like_dom_sf"/>
</dbReference>
<dbReference type="GO" id="GO:0004792">
    <property type="term" value="F:thiosulfate-cyanide sulfurtransferase activity"/>
    <property type="evidence" value="ECO:0007669"/>
    <property type="project" value="TreeGrafter"/>
</dbReference>
<dbReference type="Gene3D" id="3.40.250.10">
    <property type="entry name" value="Rhodanese-like domain"/>
    <property type="match status" value="1"/>
</dbReference>
<evidence type="ECO:0000259" key="1">
    <source>
        <dbReference type="PROSITE" id="PS50206"/>
    </source>
</evidence>
<keyword evidence="3" id="KW-1185">Reference proteome</keyword>
<name>A0A1W0WDD9_HYPEX</name>
<feature type="domain" description="Rhodanese" evidence="1">
    <location>
        <begin position="98"/>
        <end position="196"/>
    </location>
</feature>
<dbReference type="OrthoDB" id="566238at2759"/>
<accession>A0A1W0WDD9</accession>
<dbReference type="EMBL" id="MTYJ01000129">
    <property type="protein sequence ID" value="OQV13182.1"/>
    <property type="molecule type" value="Genomic_DNA"/>
</dbReference>
<organism evidence="2 3">
    <name type="scientific">Hypsibius exemplaris</name>
    <name type="common">Freshwater tardigrade</name>
    <dbReference type="NCBI Taxonomy" id="2072580"/>
    <lineage>
        <taxon>Eukaryota</taxon>
        <taxon>Metazoa</taxon>
        <taxon>Ecdysozoa</taxon>
        <taxon>Tardigrada</taxon>
        <taxon>Eutardigrada</taxon>
        <taxon>Parachela</taxon>
        <taxon>Hypsibioidea</taxon>
        <taxon>Hypsibiidae</taxon>
        <taxon>Hypsibius</taxon>
    </lineage>
</organism>
<proteinExistence type="predicted"/>
<dbReference type="SMART" id="SM00450">
    <property type="entry name" value="RHOD"/>
    <property type="match status" value="1"/>
</dbReference>
<reference evidence="3" key="1">
    <citation type="submission" date="2017-01" db="EMBL/GenBank/DDBJ databases">
        <title>Comparative genomics of anhydrobiosis in the tardigrade Hypsibius dujardini.</title>
        <authorList>
            <person name="Yoshida Y."/>
            <person name="Koutsovoulos G."/>
            <person name="Laetsch D."/>
            <person name="Stevens L."/>
            <person name="Kumar S."/>
            <person name="Horikawa D."/>
            <person name="Ishino K."/>
            <person name="Komine S."/>
            <person name="Tomita M."/>
            <person name="Blaxter M."/>
            <person name="Arakawa K."/>
        </authorList>
    </citation>
    <scope>NUCLEOTIDE SEQUENCE [LARGE SCALE GENOMIC DNA]</scope>
    <source>
        <strain evidence="3">Z151</strain>
    </source>
</reference>
<evidence type="ECO:0000313" key="3">
    <source>
        <dbReference type="Proteomes" id="UP000192578"/>
    </source>
</evidence>
<dbReference type="PANTHER" id="PTHR44086">
    <property type="entry name" value="THIOSULFATE SULFURTRANSFERASE RDL2, MITOCHONDRIAL-RELATED"/>
    <property type="match status" value="1"/>
</dbReference>
<dbReference type="PROSITE" id="PS50206">
    <property type="entry name" value="RHODANESE_3"/>
    <property type="match status" value="1"/>
</dbReference>
<evidence type="ECO:0000313" key="2">
    <source>
        <dbReference type="EMBL" id="OQV13182.1"/>
    </source>
</evidence>
<dbReference type="PANTHER" id="PTHR44086:SF10">
    <property type="entry name" value="THIOSULFATE SULFURTRANSFERASE_RHODANESE-LIKE DOMAIN-CONTAINING PROTEIN 3"/>
    <property type="match status" value="1"/>
</dbReference>
<dbReference type="GO" id="GO:0005739">
    <property type="term" value="C:mitochondrion"/>
    <property type="evidence" value="ECO:0007669"/>
    <property type="project" value="TreeGrafter"/>
</dbReference>